<dbReference type="AlphaFoldDB" id="T0Q434"/>
<sequence>MGACMSDEPIPVPLLVAPSTPITAVDPRFVLKTPMRLHARYDWSNEGRPFCIKDVATGAPYFIVDGALGPCHNRKTLRDAKGVEVAVMDEPWTSGGRRDVSRINNSGEATSLVFSFDTTFFLVCTDVRCEFVDLVTKQRHELTGSGSVGTWSMVFRCDGHVIATFEMDATLSDKYFLHVAAGVDLALIVLLLTFQFEALNNKNKNNMGACMSDENVIATPLVVPPTPITAVDPKFVLQCPMRLNIRHNDWVNSGEFRVKDAATGIPYSSWSTARSERSFSLGHRDVLRTNGRGEATSHIFGFDVTNFFGSTDLTCEFVDVMTKQRHVLTASGSVGSWNMVFRCDGHAIAKFESDWTLSGDKYIVDIAPGVDLALIVLLCVGVQEASE</sequence>
<gene>
    <name evidence="2" type="ORF">SDRG_12820</name>
</gene>
<dbReference type="Proteomes" id="UP000030762">
    <property type="component" value="Unassembled WGS sequence"/>
</dbReference>
<accession>T0Q434</accession>
<evidence type="ECO:0000313" key="3">
    <source>
        <dbReference type="Proteomes" id="UP000030762"/>
    </source>
</evidence>
<name>T0Q434_SAPDV</name>
<dbReference type="RefSeq" id="XP_008617123.1">
    <property type="nucleotide sequence ID" value="XM_008618901.1"/>
</dbReference>
<dbReference type="EMBL" id="JH767184">
    <property type="protein sequence ID" value="EQC29356.1"/>
    <property type="molecule type" value="Genomic_DNA"/>
</dbReference>
<proteinExistence type="inferred from homology"/>
<comment type="similarity">
    <text evidence="1">Belongs to the LOR family.</text>
</comment>
<dbReference type="STRING" id="1156394.T0Q434"/>
<dbReference type="GeneID" id="19953547"/>
<dbReference type="InterPro" id="IPR038595">
    <property type="entry name" value="LOR_sf"/>
</dbReference>
<dbReference type="InterPro" id="IPR007612">
    <property type="entry name" value="LOR"/>
</dbReference>
<dbReference type="OrthoDB" id="75494at2759"/>
<dbReference type="InParanoid" id="T0Q434"/>
<keyword evidence="3" id="KW-1185">Reference proteome</keyword>
<evidence type="ECO:0000256" key="1">
    <source>
        <dbReference type="ARBA" id="ARBA00005437"/>
    </source>
</evidence>
<dbReference type="SUPFAM" id="SSF54518">
    <property type="entry name" value="Tubby C-terminal domain-like"/>
    <property type="match status" value="2"/>
</dbReference>
<dbReference type="InterPro" id="IPR025659">
    <property type="entry name" value="Tubby-like_C"/>
</dbReference>
<evidence type="ECO:0000313" key="2">
    <source>
        <dbReference type="EMBL" id="EQC29356.1"/>
    </source>
</evidence>
<organism evidence="2 3">
    <name type="scientific">Saprolegnia diclina (strain VS20)</name>
    <dbReference type="NCBI Taxonomy" id="1156394"/>
    <lineage>
        <taxon>Eukaryota</taxon>
        <taxon>Sar</taxon>
        <taxon>Stramenopiles</taxon>
        <taxon>Oomycota</taxon>
        <taxon>Saprolegniomycetes</taxon>
        <taxon>Saprolegniales</taxon>
        <taxon>Saprolegniaceae</taxon>
        <taxon>Saprolegnia</taxon>
    </lineage>
</organism>
<dbReference type="VEuPathDB" id="FungiDB:SDRG_12820"/>
<evidence type="ECO:0008006" key="4">
    <source>
        <dbReference type="Google" id="ProtNLM"/>
    </source>
</evidence>
<protein>
    <recommendedName>
        <fullName evidence="4">Tubby C-terminal domain-containing protein</fullName>
    </recommendedName>
</protein>
<dbReference type="Pfam" id="PF04525">
    <property type="entry name" value="LOR"/>
    <property type="match status" value="2"/>
</dbReference>
<reference evidence="2 3" key="1">
    <citation type="submission" date="2012-04" db="EMBL/GenBank/DDBJ databases">
        <title>The Genome Sequence of Saprolegnia declina VS20.</title>
        <authorList>
            <consortium name="The Broad Institute Genome Sequencing Platform"/>
            <person name="Russ C."/>
            <person name="Nusbaum C."/>
            <person name="Tyler B."/>
            <person name="van West P."/>
            <person name="Dieguez-Uribeondo J."/>
            <person name="de Bruijn I."/>
            <person name="Tripathy S."/>
            <person name="Jiang R."/>
            <person name="Young S.K."/>
            <person name="Zeng Q."/>
            <person name="Gargeya S."/>
            <person name="Fitzgerald M."/>
            <person name="Haas B."/>
            <person name="Abouelleil A."/>
            <person name="Alvarado L."/>
            <person name="Arachchi H.M."/>
            <person name="Berlin A."/>
            <person name="Chapman S.B."/>
            <person name="Goldberg J."/>
            <person name="Griggs A."/>
            <person name="Gujja S."/>
            <person name="Hansen M."/>
            <person name="Howarth C."/>
            <person name="Imamovic A."/>
            <person name="Larimer J."/>
            <person name="McCowen C."/>
            <person name="Montmayeur A."/>
            <person name="Murphy C."/>
            <person name="Neiman D."/>
            <person name="Pearson M."/>
            <person name="Priest M."/>
            <person name="Roberts A."/>
            <person name="Saif S."/>
            <person name="Shea T."/>
            <person name="Sisk P."/>
            <person name="Sykes S."/>
            <person name="Wortman J."/>
            <person name="Nusbaum C."/>
            <person name="Birren B."/>
        </authorList>
    </citation>
    <scope>NUCLEOTIDE SEQUENCE [LARGE SCALE GENOMIC DNA]</scope>
    <source>
        <strain evidence="2 3">VS20</strain>
    </source>
</reference>
<dbReference type="Gene3D" id="2.40.160.200">
    <property type="entry name" value="LURP1-related"/>
    <property type="match status" value="2"/>
</dbReference>